<gene>
    <name evidence="2" type="ORF">NPRO_22060</name>
</gene>
<proteinExistence type="predicted"/>
<dbReference type="Proteomes" id="UP000662873">
    <property type="component" value="Chromosome"/>
</dbReference>
<evidence type="ECO:0000256" key="1">
    <source>
        <dbReference type="SAM" id="MobiDB-lite"/>
    </source>
</evidence>
<sequence length="1010" mass="104327">MPLSEQRAKELAELEPPKSIDRIVRFVEDLGLALMGSGDETQADAVAPESAEAPTQRREVPKKHAAKRTILGSLTAAKFRTLIQRHAVSPVEVIDFALWLGRWNRKRTEVETIRLPDQVFIPPASPLGPEPGVEPLTPIWSRRRARSVAPATLEWDESGEATEAVRRPERKKAPASTAMETDFEPDIEAERGSWVAASKPTVARKAPAEPTEPDRAPELAEGREPAPNDPRVAVRTASRGVWTANVGMGGLVAGMLVSQRASLAAATMGPGVAGGAMMPGAVGPSGMLFPPPEVAVSAVPLQPTALPPLFTHGSTGLQTLDGSLVRASSANAMVSPQVLDASSGVAGGVPVPVPQGGGPIIGYLPGGGVISAPISAVAAARAQSALSGGTLVHETVGGPSSYIGPARAPGAVLTPEMGQVTIVAPPIRVASEQMEQKGGAVSLKPQDLFRSGKPLDAATWAELSRTLPPGSQILYPAAPQGSVEGRAVNLQLSRPLLGALLEQGYGPGASMYAGAISSLAASSLTSAPPASPNVPAAIVPGKRPMGEPANLFAPTPEAPEGALATSGGAAASRGTPLDFLGVPVRMAPSLSGRSELKQEVELQKAAAPETKGAPLRPHQFQPLRDKLFGSSMGIEAEPDRAEWRKAAPSIGLKGDRPEEILSPRAMAKPPTASEPLPQLHGDDASSVGPVGGDLTQRTATIPSQALARQPFPSEGADAETPPPSRISLAPGALGSMPPPTRNVVPTSEAVPPTTPELGAEVRGESPQPSPPATGTGLSLASSFVGTPQPSISEGSVPVGLPIFGGRSRPPLSLPTRKAAPIPASAVAPKPTLPVAAKADPPGRAPARSPWSLPPKPTTGPRSMPTEPPFGSDADSTLPAVQSPRRPALETPLSTPTPGAVSAPTPALPDLTPQPATRVGTSISNVRQPDRLLPNLSELQKPNQPPTTLAIQRSEARASTRTGGATQARRQSQGEPQQQGAQGADVNALANEVWMLLKRRIDQEKDRFGRR</sequence>
<organism evidence="2 3">
    <name type="scientific">Candidatus Nitrosymbiomonas proteolyticus</name>
    <dbReference type="NCBI Taxonomy" id="2608984"/>
    <lineage>
        <taxon>Bacteria</taxon>
        <taxon>Bacillati</taxon>
        <taxon>Armatimonadota</taxon>
        <taxon>Armatimonadota incertae sedis</taxon>
        <taxon>Candidatus Nitrosymbiomonas</taxon>
    </lineage>
</organism>
<accession>A0A809SAX8</accession>
<reference evidence="2" key="1">
    <citation type="journal article" name="DNA Res.">
        <title>The physiological potential of anammox bacteria as revealed by their core genome structure.</title>
        <authorList>
            <person name="Okubo T."/>
            <person name="Toyoda A."/>
            <person name="Fukuhara K."/>
            <person name="Uchiyama I."/>
            <person name="Harigaya Y."/>
            <person name="Kuroiwa M."/>
            <person name="Suzuki T."/>
            <person name="Murakami Y."/>
            <person name="Suwa Y."/>
            <person name="Takami H."/>
        </authorList>
    </citation>
    <scope>NUCLEOTIDE SEQUENCE</scope>
    <source>
        <strain evidence="2">317325-2</strain>
    </source>
</reference>
<dbReference type="EMBL" id="AP021858">
    <property type="protein sequence ID" value="BBO24611.1"/>
    <property type="molecule type" value="Genomic_DNA"/>
</dbReference>
<feature type="region of interest" description="Disordered" evidence="1">
    <location>
        <begin position="39"/>
        <end position="63"/>
    </location>
</feature>
<feature type="compositionally biased region" description="Basic and acidic residues" evidence="1">
    <location>
        <begin position="212"/>
        <end position="226"/>
    </location>
</feature>
<feature type="region of interest" description="Disordered" evidence="1">
    <location>
        <begin position="148"/>
        <end position="231"/>
    </location>
</feature>
<dbReference type="AlphaFoldDB" id="A0A809SAX8"/>
<protein>
    <submittedName>
        <fullName evidence="2">Uncharacterized protein</fullName>
    </submittedName>
</protein>
<feature type="region of interest" description="Disordered" evidence="1">
    <location>
        <begin position="667"/>
        <end position="985"/>
    </location>
</feature>
<feature type="compositionally biased region" description="Polar residues" evidence="1">
    <location>
        <begin position="936"/>
        <end position="964"/>
    </location>
</feature>
<dbReference type="KEGG" id="npy:NPRO_22060"/>
<feature type="compositionally biased region" description="Polar residues" evidence="1">
    <location>
        <begin position="775"/>
        <end position="793"/>
    </location>
</feature>
<name>A0A809SAX8_9BACT</name>
<evidence type="ECO:0000313" key="2">
    <source>
        <dbReference type="EMBL" id="BBO24611.1"/>
    </source>
</evidence>
<feature type="compositionally biased region" description="Low complexity" evidence="1">
    <location>
        <begin position="966"/>
        <end position="983"/>
    </location>
</feature>
<evidence type="ECO:0000313" key="3">
    <source>
        <dbReference type="Proteomes" id="UP000662873"/>
    </source>
</evidence>